<keyword evidence="3 4" id="KW-0732">Signal</keyword>
<dbReference type="InterPro" id="IPR039424">
    <property type="entry name" value="SBP_5"/>
</dbReference>
<protein>
    <submittedName>
        <fullName evidence="6">Peptide/nickel transport system substrate-binding protein</fullName>
    </submittedName>
</protein>
<feature type="domain" description="Solute-binding protein family 5" evidence="5">
    <location>
        <begin position="71"/>
        <end position="430"/>
    </location>
</feature>
<evidence type="ECO:0000259" key="5">
    <source>
        <dbReference type="Pfam" id="PF00496"/>
    </source>
</evidence>
<dbReference type="GO" id="GO:1904680">
    <property type="term" value="F:peptide transmembrane transporter activity"/>
    <property type="evidence" value="ECO:0007669"/>
    <property type="project" value="TreeGrafter"/>
</dbReference>
<comment type="caution">
    <text evidence="6">The sequence shown here is derived from an EMBL/GenBank/DDBJ whole genome shotgun (WGS) entry which is preliminary data.</text>
</comment>
<evidence type="ECO:0000256" key="2">
    <source>
        <dbReference type="ARBA" id="ARBA00005695"/>
    </source>
</evidence>
<dbReference type="Proteomes" id="UP000553193">
    <property type="component" value="Unassembled WGS sequence"/>
</dbReference>
<dbReference type="Pfam" id="PF00496">
    <property type="entry name" value="SBP_bac_5"/>
    <property type="match status" value="1"/>
</dbReference>
<dbReference type="InterPro" id="IPR000914">
    <property type="entry name" value="SBP_5_dom"/>
</dbReference>
<feature type="chain" id="PRO_5032323523" evidence="4">
    <location>
        <begin position="24"/>
        <end position="525"/>
    </location>
</feature>
<reference evidence="6 7" key="1">
    <citation type="submission" date="2020-08" db="EMBL/GenBank/DDBJ databases">
        <title>Genomic Encyclopedia of Type Strains, Phase IV (KMG-IV): sequencing the most valuable type-strain genomes for metagenomic binning, comparative biology and taxonomic classification.</title>
        <authorList>
            <person name="Goeker M."/>
        </authorList>
    </citation>
    <scope>NUCLEOTIDE SEQUENCE [LARGE SCALE GENOMIC DNA]</scope>
    <source>
        <strain evidence="6 7">DSM 19979</strain>
    </source>
</reference>
<dbReference type="PIRSF" id="PIRSF002741">
    <property type="entry name" value="MppA"/>
    <property type="match status" value="1"/>
</dbReference>
<organism evidence="6 7">
    <name type="scientific">Roseococcus suduntuyensis</name>
    <dbReference type="NCBI Taxonomy" id="455361"/>
    <lineage>
        <taxon>Bacteria</taxon>
        <taxon>Pseudomonadati</taxon>
        <taxon>Pseudomonadota</taxon>
        <taxon>Alphaproteobacteria</taxon>
        <taxon>Acetobacterales</taxon>
        <taxon>Roseomonadaceae</taxon>
        <taxon>Roseococcus</taxon>
    </lineage>
</organism>
<comment type="similarity">
    <text evidence="2">Belongs to the bacterial solute-binding protein 5 family.</text>
</comment>
<sequence>MATSRRAFLASTGLAALSTPALSQGAAARALRFIPHANLGAVDPVATSGYIVRNYGFMVYDTLFAVDTDFKVQPQMVESHETSADGRTWRFRLREGLRFHDNEPVRGVDAIASIKRWGARDTMGQTLMTVMDEMRATSDRDFEMRLKQPFPLMLDSLGKLSTQALFVVPERVGNSDPQVPNNETVGSGPFRFLRNEWVPGSLAAFEKFAGYVPRAEPSSGAAGGKRVLVDRVEWRIIPDASTSANALQTGEVDWYEQPSFDLLPVISRNRNVRIEITDPMGSLMMIRFNQLHPPFDNPAIRRAVLMATDQQAYLDAVVGNPRYSALCRSMYACGTPIGTDQGTGVMPGNLERGRAALREAGYNNEPVVILAAMDNPANSQMSQVTADLLRRMGMNVELVATDWSALLARRANRNPPDRGGWSIFHTSWVGLDVAGPALHLPLRAHGAPAWAGWPTDPEIESLRTQFIAATDPAEGQRIAMALQARAFESVPFVPLGTIIQPTAFRRNVQGIVNAPVPFFWGVSKS</sequence>
<dbReference type="PANTHER" id="PTHR30290">
    <property type="entry name" value="PERIPLASMIC BINDING COMPONENT OF ABC TRANSPORTER"/>
    <property type="match status" value="1"/>
</dbReference>
<name>A0A840ABK9_9PROT</name>
<accession>A0A840ABK9</accession>
<dbReference type="GO" id="GO:0015833">
    <property type="term" value="P:peptide transport"/>
    <property type="evidence" value="ECO:0007669"/>
    <property type="project" value="TreeGrafter"/>
</dbReference>
<dbReference type="InterPro" id="IPR006311">
    <property type="entry name" value="TAT_signal"/>
</dbReference>
<dbReference type="SUPFAM" id="SSF53850">
    <property type="entry name" value="Periplasmic binding protein-like II"/>
    <property type="match status" value="1"/>
</dbReference>
<evidence type="ECO:0000313" key="7">
    <source>
        <dbReference type="Proteomes" id="UP000553193"/>
    </source>
</evidence>
<dbReference type="PROSITE" id="PS51318">
    <property type="entry name" value="TAT"/>
    <property type="match status" value="1"/>
</dbReference>
<evidence type="ECO:0000256" key="4">
    <source>
        <dbReference type="SAM" id="SignalP"/>
    </source>
</evidence>
<evidence type="ECO:0000256" key="1">
    <source>
        <dbReference type="ARBA" id="ARBA00004418"/>
    </source>
</evidence>
<feature type="signal peptide" evidence="4">
    <location>
        <begin position="1"/>
        <end position="23"/>
    </location>
</feature>
<dbReference type="Gene3D" id="3.40.190.10">
    <property type="entry name" value="Periplasmic binding protein-like II"/>
    <property type="match status" value="1"/>
</dbReference>
<dbReference type="AlphaFoldDB" id="A0A840ABK9"/>
<dbReference type="GO" id="GO:0043190">
    <property type="term" value="C:ATP-binding cassette (ABC) transporter complex"/>
    <property type="evidence" value="ECO:0007669"/>
    <property type="project" value="InterPro"/>
</dbReference>
<dbReference type="RefSeq" id="WP_184382437.1">
    <property type="nucleotide sequence ID" value="NZ_JACIDJ010000001.1"/>
</dbReference>
<dbReference type="GO" id="GO:0030288">
    <property type="term" value="C:outer membrane-bounded periplasmic space"/>
    <property type="evidence" value="ECO:0007669"/>
    <property type="project" value="UniProtKB-ARBA"/>
</dbReference>
<dbReference type="Gene3D" id="3.90.76.10">
    <property type="entry name" value="Dipeptide-binding Protein, Domain 1"/>
    <property type="match status" value="1"/>
</dbReference>
<dbReference type="PANTHER" id="PTHR30290:SF38">
    <property type="entry name" value="D,D-DIPEPTIDE-BINDING PERIPLASMIC PROTEIN DDPA-RELATED"/>
    <property type="match status" value="1"/>
</dbReference>
<dbReference type="CDD" id="cd08502">
    <property type="entry name" value="PBP2_NikA_DppA_OppA_like_16"/>
    <property type="match status" value="1"/>
</dbReference>
<dbReference type="Gene3D" id="3.10.105.10">
    <property type="entry name" value="Dipeptide-binding Protein, Domain 3"/>
    <property type="match status" value="1"/>
</dbReference>
<comment type="subcellular location">
    <subcellularLocation>
        <location evidence="1">Periplasm</location>
    </subcellularLocation>
</comment>
<evidence type="ECO:0000256" key="3">
    <source>
        <dbReference type="ARBA" id="ARBA00022729"/>
    </source>
</evidence>
<gene>
    <name evidence="6" type="ORF">GGQ83_000951</name>
</gene>
<dbReference type="InterPro" id="IPR030678">
    <property type="entry name" value="Peptide/Ni-bd"/>
</dbReference>
<dbReference type="EMBL" id="JACIDJ010000001">
    <property type="protein sequence ID" value="MBB3897525.1"/>
    <property type="molecule type" value="Genomic_DNA"/>
</dbReference>
<keyword evidence="7" id="KW-1185">Reference proteome</keyword>
<proteinExistence type="inferred from homology"/>
<evidence type="ECO:0000313" key="6">
    <source>
        <dbReference type="EMBL" id="MBB3897525.1"/>
    </source>
</evidence>